<protein>
    <recommendedName>
        <fullName evidence="1">non-specific serine/threonine protein kinase</fullName>
        <ecNumber evidence="1">2.7.11.1</ecNumber>
    </recommendedName>
</protein>
<dbReference type="Gene3D" id="1.10.510.10">
    <property type="entry name" value="Transferase(Phosphotransferase) domain 1"/>
    <property type="match status" value="1"/>
</dbReference>
<name>A0A080LYL3_9PROT</name>
<reference evidence="10 11" key="1">
    <citation type="submission" date="2014-02" db="EMBL/GenBank/DDBJ databases">
        <title>Expanding our view of genomic diversity in Candidatus Accumulibacter clades.</title>
        <authorList>
            <person name="Skennerton C.T."/>
            <person name="Barr J.J."/>
            <person name="Slater F.R."/>
            <person name="Bond P.L."/>
            <person name="Tyson G.W."/>
        </authorList>
    </citation>
    <scope>NUCLEOTIDE SEQUENCE [LARGE SCALE GENOMIC DNA]</scope>
    <source>
        <strain evidence="11">BA-91</strain>
    </source>
</reference>
<dbReference type="EMBL" id="JDVG02000132">
    <property type="protein sequence ID" value="KFB73948.1"/>
    <property type="molecule type" value="Genomic_DNA"/>
</dbReference>
<keyword evidence="4 7" id="KW-0547">Nucleotide-binding</keyword>
<keyword evidence="2" id="KW-0723">Serine/threonine-protein kinase</keyword>
<organism evidence="10 11">
    <name type="scientific">Candidatus Accumulibacter phosphatis</name>
    <dbReference type="NCBI Taxonomy" id="327160"/>
    <lineage>
        <taxon>Bacteria</taxon>
        <taxon>Pseudomonadati</taxon>
        <taxon>Pseudomonadota</taxon>
        <taxon>Betaproteobacteria</taxon>
        <taxon>Candidatus Accumulibacter</taxon>
    </lineage>
</organism>
<evidence type="ECO:0000313" key="10">
    <source>
        <dbReference type="EMBL" id="KFB73948.1"/>
    </source>
</evidence>
<dbReference type="PROSITE" id="PS00108">
    <property type="entry name" value="PROTEIN_KINASE_ST"/>
    <property type="match status" value="1"/>
</dbReference>
<feature type="domain" description="Protein kinase" evidence="9">
    <location>
        <begin position="8"/>
        <end position="269"/>
    </location>
</feature>
<proteinExistence type="predicted"/>
<dbReference type="InterPro" id="IPR011009">
    <property type="entry name" value="Kinase-like_dom_sf"/>
</dbReference>
<dbReference type="Gene3D" id="3.30.200.20">
    <property type="entry name" value="Phosphorylase Kinase, domain 1"/>
    <property type="match status" value="1"/>
</dbReference>
<evidence type="ECO:0000256" key="7">
    <source>
        <dbReference type="PROSITE-ProRule" id="PRU10141"/>
    </source>
</evidence>
<dbReference type="PANTHER" id="PTHR43289">
    <property type="entry name" value="MITOGEN-ACTIVATED PROTEIN KINASE KINASE KINASE 20-RELATED"/>
    <property type="match status" value="1"/>
</dbReference>
<dbReference type="Pfam" id="PF00069">
    <property type="entry name" value="Pkinase"/>
    <property type="match status" value="1"/>
</dbReference>
<dbReference type="GO" id="GO:0005524">
    <property type="term" value="F:ATP binding"/>
    <property type="evidence" value="ECO:0007669"/>
    <property type="project" value="UniProtKB-UniRule"/>
</dbReference>
<evidence type="ECO:0000256" key="4">
    <source>
        <dbReference type="ARBA" id="ARBA00022741"/>
    </source>
</evidence>
<dbReference type="PROSITE" id="PS50011">
    <property type="entry name" value="PROTEIN_KINASE_DOM"/>
    <property type="match status" value="1"/>
</dbReference>
<dbReference type="AlphaFoldDB" id="A0A080LYL3"/>
<evidence type="ECO:0000259" key="9">
    <source>
        <dbReference type="PROSITE" id="PS50011"/>
    </source>
</evidence>
<feature type="compositionally biased region" description="Low complexity" evidence="8">
    <location>
        <begin position="375"/>
        <end position="386"/>
    </location>
</feature>
<sequence>MGNLIGDFELVAKIGEGGMGEVFKGRDTMLERDVAIKSLRPEFAARADILERFRTEAVALARLNHPNIAGVYRFFRHADQYYMVMEFVAGETLDQLVARRGALPWEEAIRYAIAALSGLEHAHRAGVVHRDIKPANMMVAVDGSLKLMDFGIARILEKMRLTRSGHLIGTLEYMSPEQVQGRDVDARSDLYSLAVVLFELLTGRVPFSKGTDFEIMKAQLEEPPPPLRQFAGGVPVVLEGILSQALAKDPAQRFPDAGAFRRALEGALFNDVPMPDTLPRLVPTTRLFTPQDATSAAADAGRTAGVAEPALARISADAARGSIRASPGQVLWKKYPGIVALFVALLVLGALAWWSSSKKSPVTPAEVSGELAQKPPVAVTPAASPPRGESPAAALSAPTLRDPVLPASAPLSVPAAPGSPAEVHTPSSIPAPLAGPVAGPAPVSRERASSASGEKVAVKSRVREAPSPQPSVRSDPNPPVVKRDDSGSAGGWTIRK</sequence>
<gene>
    <name evidence="10" type="primary">prkC_1</name>
    <name evidence="10" type="ORF">AW09_000776</name>
</gene>
<keyword evidence="3 10" id="KW-0808">Transferase</keyword>
<evidence type="ECO:0000256" key="2">
    <source>
        <dbReference type="ARBA" id="ARBA00022527"/>
    </source>
</evidence>
<dbReference type="CDD" id="cd14014">
    <property type="entry name" value="STKc_PknB_like"/>
    <property type="match status" value="1"/>
</dbReference>
<keyword evidence="5 10" id="KW-0418">Kinase</keyword>
<evidence type="ECO:0000313" key="11">
    <source>
        <dbReference type="Proteomes" id="UP000020077"/>
    </source>
</evidence>
<dbReference type="InterPro" id="IPR008271">
    <property type="entry name" value="Ser/Thr_kinase_AS"/>
</dbReference>
<comment type="caution">
    <text evidence="10">The sequence shown here is derived from an EMBL/GenBank/DDBJ whole genome shotgun (WGS) entry which is preliminary data.</text>
</comment>
<dbReference type="InterPro" id="IPR017441">
    <property type="entry name" value="Protein_kinase_ATP_BS"/>
</dbReference>
<dbReference type="SUPFAM" id="SSF56112">
    <property type="entry name" value="Protein kinase-like (PK-like)"/>
    <property type="match status" value="1"/>
</dbReference>
<feature type="region of interest" description="Disordered" evidence="8">
    <location>
        <begin position="411"/>
        <end position="496"/>
    </location>
</feature>
<dbReference type="Proteomes" id="UP000020077">
    <property type="component" value="Unassembled WGS sequence"/>
</dbReference>
<evidence type="ECO:0000256" key="8">
    <source>
        <dbReference type="SAM" id="MobiDB-lite"/>
    </source>
</evidence>
<feature type="region of interest" description="Disordered" evidence="8">
    <location>
        <begin position="362"/>
        <end position="396"/>
    </location>
</feature>
<evidence type="ECO:0000256" key="6">
    <source>
        <dbReference type="ARBA" id="ARBA00022840"/>
    </source>
</evidence>
<dbReference type="FunFam" id="1.10.510.10:FF:000021">
    <property type="entry name" value="Serine/threonine protein kinase"/>
    <property type="match status" value="1"/>
</dbReference>
<dbReference type="PROSITE" id="PS00107">
    <property type="entry name" value="PROTEIN_KINASE_ATP"/>
    <property type="match status" value="1"/>
</dbReference>
<feature type="binding site" evidence="7">
    <location>
        <position position="37"/>
    </location>
    <ligand>
        <name>ATP</name>
        <dbReference type="ChEBI" id="CHEBI:30616"/>
    </ligand>
</feature>
<dbReference type="EC" id="2.7.11.1" evidence="1"/>
<dbReference type="SMART" id="SM00220">
    <property type="entry name" value="S_TKc"/>
    <property type="match status" value="1"/>
</dbReference>
<dbReference type="PANTHER" id="PTHR43289:SF6">
    <property type="entry name" value="SERINE_THREONINE-PROTEIN KINASE NEKL-3"/>
    <property type="match status" value="1"/>
</dbReference>
<feature type="compositionally biased region" description="Low complexity" evidence="8">
    <location>
        <begin position="430"/>
        <end position="443"/>
    </location>
</feature>
<keyword evidence="6 7" id="KW-0067">ATP-binding</keyword>
<evidence type="ECO:0000256" key="1">
    <source>
        <dbReference type="ARBA" id="ARBA00012513"/>
    </source>
</evidence>
<evidence type="ECO:0000256" key="5">
    <source>
        <dbReference type="ARBA" id="ARBA00022777"/>
    </source>
</evidence>
<dbReference type="GO" id="GO:0004674">
    <property type="term" value="F:protein serine/threonine kinase activity"/>
    <property type="evidence" value="ECO:0007669"/>
    <property type="project" value="UniProtKB-KW"/>
</dbReference>
<evidence type="ECO:0000256" key="3">
    <source>
        <dbReference type="ARBA" id="ARBA00022679"/>
    </source>
</evidence>
<dbReference type="InterPro" id="IPR000719">
    <property type="entry name" value="Prot_kinase_dom"/>
</dbReference>
<feature type="compositionally biased region" description="Low complexity" evidence="8">
    <location>
        <begin position="411"/>
        <end position="421"/>
    </location>
</feature>
<accession>A0A080LYL3</accession>